<dbReference type="EMBL" id="AZBU02000001">
    <property type="protein sequence ID" value="TMS36238.1"/>
    <property type="molecule type" value="Genomic_DNA"/>
</dbReference>
<reference evidence="2 3" key="2">
    <citation type="journal article" date="2019" name="G3 (Bethesda)">
        <title>Hybrid Assembly of the Genome of the Entomopathogenic Nematode Steinernema carpocapsae Identifies the X-Chromosome.</title>
        <authorList>
            <person name="Serra L."/>
            <person name="Macchietto M."/>
            <person name="Macias-Munoz A."/>
            <person name="McGill C.J."/>
            <person name="Rodriguez I.M."/>
            <person name="Rodriguez B."/>
            <person name="Murad R."/>
            <person name="Mortazavi A."/>
        </authorList>
    </citation>
    <scope>NUCLEOTIDE SEQUENCE [LARGE SCALE GENOMIC DNA]</scope>
    <source>
        <strain evidence="2 3">ALL</strain>
    </source>
</reference>
<reference evidence="2 3" key="1">
    <citation type="journal article" date="2015" name="Genome Biol.">
        <title>Comparative genomics of Steinernema reveals deeply conserved gene regulatory networks.</title>
        <authorList>
            <person name="Dillman A.R."/>
            <person name="Macchietto M."/>
            <person name="Porter C.F."/>
            <person name="Rogers A."/>
            <person name="Williams B."/>
            <person name="Antoshechkin I."/>
            <person name="Lee M.M."/>
            <person name="Goodwin Z."/>
            <person name="Lu X."/>
            <person name="Lewis E.E."/>
            <person name="Goodrich-Blair H."/>
            <person name="Stock S.P."/>
            <person name="Adams B.J."/>
            <person name="Sternberg P.W."/>
            <person name="Mortazavi A."/>
        </authorList>
    </citation>
    <scope>NUCLEOTIDE SEQUENCE [LARGE SCALE GENOMIC DNA]</scope>
    <source>
        <strain evidence="2 3">ALL</strain>
    </source>
</reference>
<evidence type="ECO:0000256" key="1">
    <source>
        <dbReference type="PROSITE-ProRule" id="PRU00235"/>
    </source>
</evidence>
<feature type="repeat" description="RCC1" evidence="1">
    <location>
        <begin position="368"/>
        <end position="416"/>
    </location>
</feature>
<name>A0A4U8UWM1_STECR</name>
<evidence type="ECO:0000313" key="2">
    <source>
        <dbReference type="EMBL" id="TMS36238.1"/>
    </source>
</evidence>
<accession>A0A4U8UWM1</accession>
<comment type="caution">
    <text evidence="2">The sequence shown here is derived from an EMBL/GenBank/DDBJ whole genome shotgun (WGS) entry which is preliminary data.</text>
</comment>
<dbReference type="Pfam" id="PF13540">
    <property type="entry name" value="RCC1_2"/>
    <property type="match status" value="1"/>
</dbReference>
<gene>
    <name evidence="2" type="ORF">L596_003450</name>
</gene>
<dbReference type="Proteomes" id="UP000298663">
    <property type="component" value="Unassembled WGS sequence"/>
</dbReference>
<dbReference type="PROSITE" id="PS50012">
    <property type="entry name" value="RCC1_3"/>
    <property type="match status" value="3"/>
</dbReference>
<protein>
    <submittedName>
        <fullName evidence="2">Uncharacterized protein</fullName>
    </submittedName>
</protein>
<dbReference type="SUPFAM" id="SSF50985">
    <property type="entry name" value="RCC1/BLIP-II"/>
    <property type="match status" value="1"/>
</dbReference>
<dbReference type="InterPro" id="IPR009091">
    <property type="entry name" value="RCC1/BLIP-II"/>
</dbReference>
<dbReference type="AlphaFoldDB" id="A0A4U8UWM1"/>
<sequence length="416" mass="44307">MVSALGPLRTGRLFHLSARFCGYRRNSNHAVYGAGLSASGSFAKPSLVLKENRGVKVVKPQRLAYCNKKKIKHIAAGFGYSLFASSDHLHGSGINNFYQLGGPVRTDAHRRSEEWYIGGRTIPLPEDCGKIIGVAAGRLHSLVATTKALFAFGNNAHGQCGKNPELHPFVAHTKNNGLPRVDLPSESPIVKVHACLDTSFALLEDGTLFAFGLSEDGQVGNGRFGIIWSPSKVVGDLEGEKIVSISGSTDTLIALSDKGDVFGWGQNEYGQFSAITDEMQVNLPRHLPFNIGQAVSAATTGSSCIVANANGDCYVWGYQILGLGPSMTSTKTPLHLDRPLFASATGGDSAIKQVFGGNLMMAAITESGNVYSWGSNRFGALGLGHDNDQLFPYPVFIPLSVRGISLGPDHSLFLAS</sequence>
<dbReference type="InterPro" id="IPR000408">
    <property type="entry name" value="Reg_chr_condens"/>
</dbReference>
<evidence type="ECO:0000313" key="3">
    <source>
        <dbReference type="Proteomes" id="UP000298663"/>
    </source>
</evidence>
<feature type="repeat" description="RCC1" evidence="1">
    <location>
        <begin position="259"/>
        <end position="310"/>
    </location>
</feature>
<dbReference type="PANTHER" id="PTHR46337:SF1">
    <property type="entry name" value="RCC1-LIKE G EXCHANGING FACTOR-LIKE PROTEIN"/>
    <property type="match status" value="1"/>
</dbReference>
<dbReference type="PRINTS" id="PR00633">
    <property type="entry name" value="RCCNDNSATION"/>
</dbReference>
<feature type="repeat" description="RCC1" evidence="1">
    <location>
        <begin position="206"/>
        <end position="258"/>
    </location>
</feature>
<dbReference type="GO" id="GO:0070131">
    <property type="term" value="P:positive regulation of mitochondrial translation"/>
    <property type="evidence" value="ECO:0007669"/>
    <property type="project" value="TreeGrafter"/>
</dbReference>
<dbReference type="InterPro" id="IPR053035">
    <property type="entry name" value="Mitochondrial_GEF_domain"/>
</dbReference>
<proteinExistence type="predicted"/>
<dbReference type="Gene3D" id="2.130.10.30">
    <property type="entry name" value="Regulator of chromosome condensation 1/beta-lactamase-inhibitor protein II"/>
    <property type="match status" value="2"/>
</dbReference>
<dbReference type="OrthoDB" id="70707at2759"/>
<dbReference type="STRING" id="34508.A0A4U8UWM1"/>
<dbReference type="GO" id="GO:0005085">
    <property type="term" value="F:guanyl-nucleotide exchange factor activity"/>
    <property type="evidence" value="ECO:0007669"/>
    <property type="project" value="TreeGrafter"/>
</dbReference>
<dbReference type="GO" id="GO:0005743">
    <property type="term" value="C:mitochondrial inner membrane"/>
    <property type="evidence" value="ECO:0007669"/>
    <property type="project" value="TreeGrafter"/>
</dbReference>
<organism evidence="2 3">
    <name type="scientific">Steinernema carpocapsae</name>
    <name type="common">Entomopathogenic nematode</name>
    <dbReference type="NCBI Taxonomy" id="34508"/>
    <lineage>
        <taxon>Eukaryota</taxon>
        <taxon>Metazoa</taxon>
        <taxon>Ecdysozoa</taxon>
        <taxon>Nematoda</taxon>
        <taxon>Chromadorea</taxon>
        <taxon>Rhabditida</taxon>
        <taxon>Tylenchina</taxon>
        <taxon>Panagrolaimomorpha</taxon>
        <taxon>Strongyloidoidea</taxon>
        <taxon>Steinernematidae</taxon>
        <taxon>Steinernema</taxon>
    </lineage>
</organism>
<keyword evidence="3" id="KW-1185">Reference proteome</keyword>
<dbReference type="PANTHER" id="PTHR46337">
    <property type="entry name" value="RCC1-LIKE G EXCHANGING FACTOR-LIKE PROTEIN"/>
    <property type="match status" value="1"/>
</dbReference>
<dbReference type="GO" id="GO:0019843">
    <property type="term" value="F:rRNA binding"/>
    <property type="evidence" value="ECO:0007669"/>
    <property type="project" value="TreeGrafter"/>
</dbReference>
<dbReference type="Pfam" id="PF00415">
    <property type="entry name" value="RCC1"/>
    <property type="match status" value="1"/>
</dbReference>